<dbReference type="InterPro" id="IPR007221">
    <property type="entry name" value="MreC"/>
</dbReference>
<comment type="caution">
    <text evidence="8">The sequence shown here is derived from an EMBL/GenBank/DDBJ whole genome shotgun (WGS) entry which is preliminary data.</text>
</comment>
<dbReference type="Gene3D" id="2.40.10.350">
    <property type="entry name" value="Rod shape-determining protein MreC, domain 2"/>
    <property type="match status" value="1"/>
</dbReference>
<evidence type="ECO:0000313" key="8">
    <source>
        <dbReference type="EMBL" id="MBO8441455.1"/>
    </source>
</evidence>
<protein>
    <recommendedName>
        <fullName evidence="2 5">Cell shape-determining protein MreC</fullName>
    </recommendedName>
    <alternativeName>
        <fullName evidence="4 5">Cell shape protein MreC</fullName>
    </alternativeName>
</protein>
<evidence type="ECO:0000256" key="3">
    <source>
        <dbReference type="ARBA" id="ARBA00022960"/>
    </source>
</evidence>
<comment type="similarity">
    <text evidence="1 5">Belongs to the MreC family.</text>
</comment>
<feature type="transmembrane region" description="Helical" evidence="6">
    <location>
        <begin position="9"/>
        <end position="29"/>
    </location>
</feature>
<dbReference type="InterPro" id="IPR055342">
    <property type="entry name" value="MreC_beta-barrel_core"/>
</dbReference>
<accession>A0A9D9E810</accession>
<dbReference type="PIRSF" id="PIRSF038471">
    <property type="entry name" value="MreC"/>
    <property type="match status" value="1"/>
</dbReference>
<dbReference type="InterPro" id="IPR042175">
    <property type="entry name" value="Cell/Rod_MreC_2"/>
</dbReference>
<proteinExistence type="inferred from homology"/>
<reference evidence="8" key="1">
    <citation type="submission" date="2020-10" db="EMBL/GenBank/DDBJ databases">
        <authorList>
            <person name="Gilroy R."/>
        </authorList>
    </citation>
    <scope>NUCLEOTIDE SEQUENCE</scope>
    <source>
        <strain evidence="8">C6-149</strain>
    </source>
</reference>
<evidence type="ECO:0000256" key="4">
    <source>
        <dbReference type="ARBA" id="ARBA00032089"/>
    </source>
</evidence>
<evidence type="ECO:0000256" key="2">
    <source>
        <dbReference type="ARBA" id="ARBA00013855"/>
    </source>
</evidence>
<name>A0A9D9E810_9LACO</name>
<sequence length="278" mass="31184">MKKDFSKKVVIIILGLIICLGLMTFSVVIHNRKNKSLLIQRDSTNFVTDTTKLLNYPASFFKKTSTSISQLFSTYSENKQLKKSMYNFLIIKNENEVLKNENKQLRKELKLNDGLTSYVRYNANVIARTPSTWQQQLIIDKGYKNGVVKNMPVMSQNGLVGRVMEVNGNNSKVELITDNSAGANKFSVQINSNNSVVNGIINNYSDGYFIINQLSKNSNINVGDSVLTNGLGGVTPKGLYIGKVYKIVKNKYDLSEKLYVKPAEDLNNIDFVTVLGKK</sequence>
<dbReference type="InterPro" id="IPR042177">
    <property type="entry name" value="Cell/Rod_1"/>
</dbReference>
<dbReference type="GO" id="GO:0008360">
    <property type="term" value="P:regulation of cell shape"/>
    <property type="evidence" value="ECO:0007669"/>
    <property type="project" value="UniProtKB-KW"/>
</dbReference>
<keyword evidence="6" id="KW-0812">Transmembrane</keyword>
<keyword evidence="6" id="KW-0472">Membrane</keyword>
<organism evidence="8 9">
    <name type="scientific">Candidatus Gallilactobacillus intestinavium</name>
    <dbReference type="NCBI Taxonomy" id="2840838"/>
    <lineage>
        <taxon>Bacteria</taxon>
        <taxon>Bacillati</taxon>
        <taxon>Bacillota</taxon>
        <taxon>Bacilli</taxon>
        <taxon>Lactobacillales</taxon>
        <taxon>Lactobacillaceae</taxon>
        <taxon>Lactobacillaceae incertae sedis</taxon>
        <taxon>Candidatus Gallilactobacillus</taxon>
    </lineage>
</organism>
<dbReference type="Pfam" id="PF04085">
    <property type="entry name" value="MreC"/>
    <property type="match status" value="1"/>
</dbReference>
<evidence type="ECO:0000259" key="7">
    <source>
        <dbReference type="Pfam" id="PF04085"/>
    </source>
</evidence>
<comment type="function">
    <text evidence="5">Involved in formation and maintenance of cell shape.</text>
</comment>
<dbReference type="PANTHER" id="PTHR34138">
    <property type="entry name" value="CELL SHAPE-DETERMINING PROTEIN MREC"/>
    <property type="match status" value="1"/>
</dbReference>
<dbReference type="AlphaFoldDB" id="A0A9D9E810"/>
<dbReference type="Gene3D" id="2.40.10.340">
    <property type="entry name" value="Rod shape-determining protein MreC, domain 1"/>
    <property type="match status" value="1"/>
</dbReference>
<reference evidence="8" key="2">
    <citation type="journal article" date="2021" name="PeerJ">
        <title>Extensive microbial diversity within the chicken gut microbiome revealed by metagenomics and culture.</title>
        <authorList>
            <person name="Gilroy R."/>
            <person name="Ravi A."/>
            <person name="Getino M."/>
            <person name="Pursley I."/>
            <person name="Horton D.L."/>
            <person name="Alikhan N.F."/>
            <person name="Baker D."/>
            <person name="Gharbi K."/>
            <person name="Hall N."/>
            <person name="Watson M."/>
            <person name="Adriaenssens E.M."/>
            <person name="Foster-Nyarko E."/>
            <person name="Jarju S."/>
            <person name="Secka A."/>
            <person name="Antonio M."/>
            <person name="Oren A."/>
            <person name="Chaudhuri R.R."/>
            <person name="La Ragione R."/>
            <person name="Hildebrand F."/>
            <person name="Pallen M.J."/>
        </authorList>
    </citation>
    <scope>NUCLEOTIDE SEQUENCE</scope>
    <source>
        <strain evidence="8">C6-149</strain>
    </source>
</reference>
<keyword evidence="3 5" id="KW-0133">Cell shape</keyword>
<dbReference type="NCBIfam" id="TIGR00219">
    <property type="entry name" value="mreC"/>
    <property type="match status" value="1"/>
</dbReference>
<gene>
    <name evidence="8" type="primary">mreC</name>
    <name evidence="8" type="ORF">IAA89_03290</name>
</gene>
<keyword evidence="6" id="KW-1133">Transmembrane helix</keyword>
<evidence type="ECO:0000256" key="1">
    <source>
        <dbReference type="ARBA" id="ARBA00009369"/>
    </source>
</evidence>
<dbReference type="EMBL" id="JADIMP010000053">
    <property type="protein sequence ID" value="MBO8441455.1"/>
    <property type="molecule type" value="Genomic_DNA"/>
</dbReference>
<evidence type="ECO:0000256" key="6">
    <source>
        <dbReference type="SAM" id="Phobius"/>
    </source>
</evidence>
<feature type="domain" description="Rod shape-determining protein MreC beta-barrel core" evidence="7">
    <location>
        <begin position="125"/>
        <end position="275"/>
    </location>
</feature>
<evidence type="ECO:0000256" key="5">
    <source>
        <dbReference type="PIRNR" id="PIRNR038471"/>
    </source>
</evidence>
<dbReference type="Proteomes" id="UP000823614">
    <property type="component" value="Unassembled WGS sequence"/>
</dbReference>
<dbReference type="GO" id="GO:0005886">
    <property type="term" value="C:plasma membrane"/>
    <property type="evidence" value="ECO:0007669"/>
    <property type="project" value="TreeGrafter"/>
</dbReference>
<dbReference type="PANTHER" id="PTHR34138:SF1">
    <property type="entry name" value="CELL SHAPE-DETERMINING PROTEIN MREC"/>
    <property type="match status" value="1"/>
</dbReference>
<evidence type="ECO:0000313" key="9">
    <source>
        <dbReference type="Proteomes" id="UP000823614"/>
    </source>
</evidence>